<keyword evidence="1" id="KW-0732">Signal</keyword>
<evidence type="ECO:0000313" key="3">
    <source>
        <dbReference type="Proteomes" id="UP001549146"/>
    </source>
</evidence>
<sequence length="266" mass="30627">MNTKLFLLCLFLFGLLHAQEKTITGRIIIDLEDFSAEGIFITNSRTQITSVTDLTGSFTVKAQAGDLLLIRSDFYESRSFEINENLLKKDLLTIHLSLQTIVLDEAVITKKLTGYLDIDAKYSGKKDVVTKLYDELGVNPDASKLRDSSNFTLGKDISLMHVNVEKIFESITGDLRRRQNLYAFEGKEFKIKEIQDFFGEDYFVKDLEIPKEKIREFVYYSYETNTQIPISLDNQNFLSIMIELQKTAPLYLTRLKNWDAPLLESE</sequence>
<feature type="chain" id="PRO_5047301117" description="CarboxypepD_reg-like domain-containing protein" evidence="1">
    <location>
        <begin position="19"/>
        <end position="266"/>
    </location>
</feature>
<name>A0ABV2LZI6_9FLAO</name>
<proteinExistence type="predicted"/>
<organism evidence="2 3">
    <name type="scientific">Moheibacter stercoris</name>
    <dbReference type="NCBI Taxonomy" id="1628251"/>
    <lineage>
        <taxon>Bacteria</taxon>
        <taxon>Pseudomonadati</taxon>
        <taxon>Bacteroidota</taxon>
        <taxon>Flavobacteriia</taxon>
        <taxon>Flavobacteriales</taxon>
        <taxon>Weeksellaceae</taxon>
        <taxon>Moheibacter</taxon>
    </lineage>
</organism>
<dbReference type="EMBL" id="JBEPMO010000028">
    <property type="protein sequence ID" value="MET3733042.1"/>
    <property type="molecule type" value="Genomic_DNA"/>
</dbReference>
<dbReference type="InterPro" id="IPR008969">
    <property type="entry name" value="CarboxyPept-like_regulatory"/>
</dbReference>
<reference evidence="2 3" key="1">
    <citation type="submission" date="2024-06" db="EMBL/GenBank/DDBJ databases">
        <title>Genomic Encyclopedia of Type Strains, Phase IV (KMG-IV): sequencing the most valuable type-strain genomes for metagenomic binning, comparative biology and taxonomic classification.</title>
        <authorList>
            <person name="Goeker M."/>
        </authorList>
    </citation>
    <scope>NUCLEOTIDE SEQUENCE [LARGE SCALE GENOMIC DNA]</scope>
    <source>
        <strain evidence="2 3">DSM 29388</strain>
    </source>
</reference>
<dbReference type="Proteomes" id="UP001549146">
    <property type="component" value="Unassembled WGS sequence"/>
</dbReference>
<gene>
    <name evidence="2" type="ORF">ABID46_002635</name>
</gene>
<keyword evidence="3" id="KW-1185">Reference proteome</keyword>
<comment type="caution">
    <text evidence="2">The sequence shown here is derived from an EMBL/GenBank/DDBJ whole genome shotgun (WGS) entry which is preliminary data.</text>
</comment>
<protein>
    <recommendedName>
        <fullName evidence="4">CarboxypepD_reg-like domain-containing protein</fullName>
    </recommendedName>
</protein>
<dbReference type="RefSeq" id="WP_354510825.1">
    <property type="nucleotide sequence ID" value="NZ_JBEPMO010000028.1"/>
</dbReference>
<accession>A0ABV2LZI6</accession>
<feature type="signal peptide" evidence="1">
    <location>
        <begin position="1"/>
        <end position="18"/>
    </location>
</feature>
<evidence type="ECO:0008006" key="4">
    <source>
        <dbReference type="Google" id="ProtNLM"/>
    </source>
</evidence>
<evidence type="ECO:0000256" key="1">
    <source>
        <dbReference type="SAM" id="SignalP"/>
    </source>
</evidence>
<evidence type="ECO:0000313" key="2">
    <source>
        <dbReference type="EMBL" id="MET3733042.1"/>
    </source>
</evidence>
<dbReference type="SUPFAM" id="SSF49464">
    <property type="entry name" value="Carboxypeptidase regulatory domain-like"/>
    <property type="match status" value="1"/>
</dbReference>